<dbReference type="KEGG" id="mze:101476108"/>
<dbReference type="Gene3D" id="1.25.40.10">
    <property type="entry name" value="Tetratricopeptide repeat domain"/>
    <property type="match status" value="1"/>
</dbReference>
<keyword evidence="4" id="KW-0597">Phosphoprotein</keyword>
<dbReference type="GO" id="GO:0005794">
    <property type="term" value="C:Golgi apparatus"/>
    <property type="evidence" value="ECO:0007669"/>
    <property type="project" value="TreeGrafter"/>
</dbReference>
<feature type="compositionally biased region" description="Acidic residues" evidence="14">
    <location>
        <begin position="107"/>
        <end position="125"/>
    </location>
</feature>
<feature type="compositionally biased region" description="Low complexity" evidence="14">
    <location>
        <begin position="309"/>
        <end position="321"/>
    </location>
</feature>
<evidence type="ECO:0000256" key="1">
    <source>
        <dbReference type="ARBA" id="ARBA00004123"/>
    </source>
</evidence>
<dbReference type="GO" id="GO:0005634">
    <property type="term" value="C:nucleus"/>
    <property type="evidence" value="ECO:0007669"/>
    <property type="project" value="UniProtKB-SubCell"/>
</dbReference>
<evidence type="ECO:0000256" key="14">
    <source>
        <dbReference type="SAM" id="MobiDB-lite"/>
    </source>
</evidence>
<evidence type="ECO:0000313" key="16">
    <source>
        <dbReference type="Proteomes" id="UP000265160"/>
    </source>
</evidence>
<dbReference type="FunFam" id="1.25.40.10:FF:000170">
    <property type="entry name" value="Trafficking protein particle complex subunit 12"/>
    <property type="match status" value="1"/>
</dbReference>
<evidence type="ECO:0000256" key="8">
    <source>
        <dbReference type="ARBA" id="ARBA00023242"/>
    </source>
</evidence>
<dbReference type="GO" id="GO:0005793">
    <property type="term" value="C:endoplasmic reticulum-Golgi intermediate compartment"/>
    <property type="evidence" value="ECO:0007669"/>
    <property type="project" value="UniProtKB-SubCell"/>
</dbReference>
<dbReference type="Proteomes" id="UP000265160">
    <property type="component" value="LG19"/>
</dbReference>
<dbReference type="SUPFAM" id="SSF48452">
    <property type="entry name" value="TPR-like"/>
    <property type="match status" value="1"/>
</dbReference>
<dbReference type="PANTHER" id="PTHR21581">
    <property type="entry name" value="D-ALANYL-D-ALANINE CARBOXYPEPTIDASE"/>
    <property type="match status" value="1"/>
</dbReference>
<dbReference type="RefSeq" id="XP_024662104.1">
    <property type="nucleotide sequence ID" value="XM_024806336.1"/>
</dbReference>
<evidence type="ECO:0000256" key="13">
    <source>
        <dbReference type="PROSITE-ProRule" id="PRU00339"/>
    </source>
</evidence>
<evidence type="ECO:0000256" key="11">
    <source>
        <dbReference type="ARBA" id="ARBA00074587"/>
    </source>
</evidence>
<comment type="subunit">
    <text evidence="10">Component of the multisubunit TRAPP (transport protein particle) complex, which includes at least TRAPPC2, TRAPPC2L, TRAPPC3, TRAPPC3L, TRAPPC4, TRAPPC5, TRAPPC8, TRAPPC9, TRAPPC10, TRAPPC11 and TRAPPC12. Interacts with CENPE.</text>
</comment>
<evidence type="ECO:0000256" key="12">
    <source>
        <dbReference type="ARBA" id="ARBA00081147"/>
    </source>
</evidence>
<dbReference type="CTD" id="51112"/>
<dbReference type="Pfam" id="PF14559">
    <property type="entry name" value="TPR_19"/>
    <property type="match status" value="1"/>
</dbReference>
<dbReference type="SMART" id="SM00028">
    <property type="entry name" value="TPR"/>
    <property type="match status" value="4"/>
</dbReference>
<dbReference type="Ensembl" id="ENSMZET00005005935.1">
    <property type="protein sequence ID" value="ENSMZEP00005005685.1"/>
    <property type="gene ID" value="ENSMZEG00005004380.1"/>
</dbReference>
<keyword evidence="5" id="KW-0677">Repeat</keyword>
<keyword evidence="6 13" id="KW-0802">TPR repeat</keyword>
<dbReference type="GO" id="GO:0016192">
    <property type="term" value="P:vesicle-mediated transport"/>
    <property type="evidence" value="ECO:0007669"/>
    <property type="project" value="UniProtKB-KW"/>
</dbReference>
<dbReference type="RefSeq" id="XP_024662103.1">
    <property type="nucleotide sequence ID" value="XM_024806335.1"/>
</dbReference>
<dbReference type="PROSITE" id="PS50005">
    <property type="entry name" value="TPR"/>
    <property type="match status" value="1"/>
</dbReference>
<keyword evidence="7" id="KW-0931">ER-Golgi transport</keyword>
<evidence type="ECO:0000256" key="4">
    <source>
        <dbReference type="ARBA" id="ARBA00022553"/>
    </source>
</evidence>
<evidence type="ECO:0000256" key="7">
    <source>
        <dbReference type="ARBA" id="ARBA00022892"/>
    </source>
</evidence>
<evidence type="ECO:0000256" key="6">
    <source>
        <dbReference type="ARBA" id="ARBA00022803"/>
    </source>
</evidence>
<comment type="function">
    <text evidence="9">Component of the TRAPP complex, which is involved in endoplasmic reticulum to Golgi apparatus trafficking at a very early stage. Also plays a role in chromosome congression, kinetochore assembly and stability and controls the recruitment of CENPE to the kinetochores.</text>
</comment>
<reference evidence="15" key="3">
    <citation type="submission" date="2025-09" db="UniProtKB">
        <authorList>
            <consortium name="Ensembl"/>
        </authorList>
    </citation>
    <scope>IDENTIFICATION</scope>
</reference>
<dbReference type="RefSeq" id="XP_024662102.1">
    <property type="nucleotide sequence ID" value="XM_024806334.1"/>
</dbReference>
<evidence type="ECO:0000256" key="5">
    <source>
        <dbReference type="ARBA" id="ARBA00022737"/>
    </source>
</evidence>
<feature type="region of interest" description="Disordered" evidence="14">
    <location>
        <begin position="1"/>
        <end position="228"/>
    </location>
</feature>
<dbReference type="STRING" id="106582.ENSMZEP00005005685"/>
<name>A0A3P9B759_9CICH</name>
<sequence length="806" mass="87428">MDSGEAHAQRPVSLDIAVEDVNQEVSAPAPPEATTGQTPPTDGGLPQEDSIDLGRDFATPQEDSSATPSESLMDKLNDQMMESVMISDSPNNSEEDDVVPIDSLLDGGEEEEEENAVEGNQEEQSEIGQNTTEIKVSVEEQEDGGSQEKPEEVATSAVSPGDVKSLSDSRSEEAAPEITRATKPKDEPVPVCTIFSQGTQPKSLVPDGFQPTLIKSPSFSMGGGEDTVTPSKMAGALVCQPSPSLSKFFTDNGQTNPASDFFDSFTAPSSFISVSNPNAEIPPGSAEAPDHKLSSTSSSISTPGGILDSGAPTPSSAFAPAEPSPKLQPPTPQTASAPGSTPTSAPAVPPQPFNQLFSGSDDAFATALSLNEADRRHDAWLPCEETRKVLISVATQQYGPAYLESSRLTMPGLKFDNLQGDAVKDLMLRFLGEAAAAKRQVLTANFVDQSFNGLKQLISSKNWRAAVDLTARMLTAHGQGYGKAGQPTSHTTDSLQLWFVRLALLTKLGLFQNAELEFEPFGNLDQPDLYYEYYPTVYPGRKGSMVPFSMRLLHAELPQYLAKPQEALDRLHHLKTVCLTILENLETGSAEDGSMITLMQENRQASLKLWRSRLSRVMYSMANCLLLMKDYVLAVDTYHSIIQYQPQQRAQLLSGIGRIFLQIGDVKTAERYFQDVEKCGPVKGSQQALATCVLMNRAFVHLSQNNYAEAHASFIEVLKIDPKNPVANNNAAVCLLYLGRLKESLGQLEGLVQQDPAQYLHESVLFNLTTMYELESSRSTQKKQALLEAVACREGDSFNTQCLKLV</sequence>
<feature type="compositionally biased region" description="Polar residues" evidence="14">
    <location>
        <begin position="61"/>
        <end position="70"/>
    </location>
</feature>
<reference evidence="15" key="2">
    <citation type="submission" date="2025-08" db="UniProtKB">
        <authorList>
            <consortium name="Ensembl"/>
        </authorList>
    </citation>
    <scope>IDENTIFICATION</scope>
</reference>
<dbReference type="AlphaFoldDB" id="A0A3P9B759"/>
<feature type="repeat" description="TPR" evidence="13">
    <location>
        <begin position="691"/>
        <end position="724"/>
    </location>
</feature>
<dbReference type="InterPro" id="IPR019734">
    <property type="entry name" value="TPR_rpt"/>
</dbReference>
<evidence type="ECO:0000256" key="10">
    <source>
        <dbReference type="ARBA" id="ARBA00066258"/>
    </source>
</evidence>
<keyword evidence="3" id="KW-0813">Transport</keyword>
<evidence type="ECO:0000256" key="2">
    <source>
        <dbReference type="ARBA" id="ARBA00004399"/>
    </source>
</evidence>
<evidence type="ECO:0000313" key="15">
    <source>
        <dbReference type="Ensembl" id="ENSMZEP00005005685.1"/>
    </source>
</evidence>
<dbReference type="InterPro" id="IPR011990">
    <property type="entry name" value="TPR-like_helical_dom_sf"/>
</dbReference>
<comment type="subcellular location">
    <subcellularLocation>
        <location evidence="2">Endoplasmic reticulum-Golgi intermediate compartment</location>
    </subcellularLocation>
    <subcellularLocation>
        <location evidence="1">Nucleus</location>
    </subcellularLocation>
</comment>
<dbReference type="GeneTree" id="ENSGT00390000002448"/>
<feature type="region of interest" description="Disordered" evidence="14">
    <location>
        <begin position="272"/>
        <end position="352"/>
    </location>
</feature>
<dbReference type="GO" id="GO:0030008">
    <property type="term" value="C:TRAPP complex"/>
    <property type="evidence" value="ECO:0007669"/>
    <property type="project" value="TreeGrafter"/>
</dbReference>
<keyword evidence="8" id="KW-0539">Nucleus</keyword>
<organism evidence="15 16">
    <name type="scientific">Maylandia zebra</name>
    <name type="common">zebra mbuna</name>
    <dbReference type="NCBI Taxonomy" id="106582"/>
    <lineage>
        <taxon>Eukaryota</taxon>
        <taxon>Metazoa</taxon>
        <taxon>Chordata</taxon>
        <taxon>Craniata</taxon>
        <taxon>Vertebrata</taxon>
        <taxon>Euteleostomi</taxon>
        <taxon>Actinopterygii</taxon>
        <taxon>Neopterygii</taxon>
        <taxon>Teleostei</taxon>
        <taxon>Neoteleostei</taxon>
        <taxon>Acanthomorphata</taxon>
        <taxon>Ovalentaria</taxon>
        <taxon>Cichlomorphae</taxon>
        <taxon>Cichliformes</taxon>
        <taxon>Cichlidae</taxon>
        <taxon>African cichlids</taxon>
        <taxon>Pseudocrenilabrinae</taxon>
        <taxon>Haplochromini</taxon>
        <taxon>Maylandia</taxon>
        <taxon>Maylandia zebra complex</taxon>
    </lineage>
</organism>
<feature type="compositionally biased region" description="Pro residues" evidence="14">
    <location>
        <begin position="322"/>
        <end position="332"/>
    </location>
</feature>
<evidence type="ECO:0000256" key="3">
    <source>
        <dbReference type="ARBA" id="ARBA00022448"/>
    </source>
</evidence>
<dbReference type="PANTHER" id="PTHR21581:SF6">
    <property type="entry name" value="TRAFFICKING PROTEIN PARTICLE COMPLEX SUBUNIT 12"/>
    <property type="match status" value="1"/>
</dbReference>
<accession>A0A3P9B759</accession>
<protein>
    <recommendedName>
        <fullName evidence="11">Trafficking protein particle complex subunit 12</fullName>
    </recommendedName>
    <alternativeName>
        <fullName evidence="12">Tetratricopeptide repeat protein 15</fullName>
    </alternativeName>
</protein>
<dbReference type="Pfam" id="PF13174">
    <property type="entry name" value="TPR_6"/>
    <property type="match status" value="1"/>
</dbReference>
<proteinExistence type="predicted"/>
<evidence type="ECO:0000256" key="9">
    <source>
        <dbReference type="ARBA" id="ARBA00058339"/>
    </source>
</evidence>
<reference evidence="15 16" key="1">
    <citation type="journal article" date="2014" name="Nature">
        <title>The genomic substrate for adaptive radiation in African cichlid fish.</title>
        <authorList>
            <person name="Brawand D."/>
            <person name="Wagner C.E."/>
            <person name="Li Y.I."/>
            <person name="Malinsky M."/>
            <person name="Keller I."/>
            <person name="Fan S."/>
            <person name="Simakov O."/>
            <person name="Ng A.Y."/>
            <person name="Lim Z.W."/>
            <person name="Bezault E."/>
            <person name="Turner-Maier J."/>
            <person name="Johnson J."/>
            <person name="Alcazar R."/>
            <person name="Noh H.J."/>
            <person name="Russell P."/>
            <person name="Aken B."/>
            <person name="Alfoldi J."/>
            <person name="Amemiya C."/>
            <person name="Azzouzi N."/>
            <person name="Baroiller J.F."/>
            <person name="Barloy-Hubler F."/>
            <person name="Berlin A."/>
            <person name="Bloomquist R."/>
            <person name="Carleton K.L."/>
            <person name="Conte M.A."/>
            <person name="D'Cotta H."/>
            <person name="Eshel O."/>
            <person name="Gaffney L."/>
            <person name="Galibert F."/>
            <person name="Gante H.F."/>
            <person name="Gnerre S."/>
            <person name="Greuter L."/>
            <person name="Guyon R."/>
            <person name="Haddad N.S."/>
            <person name="Haerty W."/>
            <person name="Harris R.M."/>
            <person name="Hofmann H.A."/>
            <person name="Hourlier T."/>
            <person name="Hulata G."/>
            <person name="Jaffe D.B."/>
            <person name="Lara M."/>
            <person name="Lee A.P."/>
            <person name="MacCallum I."/>
            <person name="Mwaiko S."/>
            <person name="Nikaido M."/>
            <person name="Nishihara H."/>
            <person name="Ozouf-Costaz C."/>
            <person name="Penman D.J."/>
            <person name="Przybylski D."/>
            <person name="Rakotomanga M."/>
            <person name="Renn S.C.P."/>
            <person name="Ribeiro F.J."/>
            <person name="Ron M."/>
            <person name="Salzburger W."/>
            <person name="Sanchez-Pulido L."/>
            <person name="Santos M.E."/>
            <person name="Searle S."/>
            <person name="Sharpe T."/>
            <person name="Swofford R."/>
            <person name="Tan F.J."/>
            <person name="Williams L."/>
            <person name="Young S."/>
            <person name="Yin S."/>
            <person name="Okada N."/>
            <person name="Kocher T.D."/>
            <person name="Miska E.A."/>
            <person name="Lander E.S."/>
            <person name="Venkatesh B."/>
            <person name="Fernald R.D."/>
            <person name="Meyer A."/>
            <person name="Ponting C.P."/>
            <person name="Streelman J.T."/>
            <person name="Lindblad-Toh K."/>
            <person name="Seehausen O."/>
            <person name="Di Palma F."/>
        </authorList>
    </citation>
    <scope>NUCLEOTIDE SEQUENCE</scope>
</reference>
<keyword evidence="16" id="KW-1185">Reference proteome</keyword>
<feature type="compositionally biased region" description="Polar residues" evidence="14">
    <location>
        <begin position="333"/>
        <end position="344"/>
    </location>
</feature>